<accession>A0ABW9XFS0</accession>
<evidence type="ECO:0000259" key="1">
    <source>
        <dbReference type="Pfam" id="PF07238"/>
    </source>
</evidence>
<feature type="domain" description="PilZ" evidence="1">
    <location>
        <begin position="4"/>
        <end position="83"/>
    </location>
</feature>
<keyword evidence="3" id="KW-1185">Reference proteome</keyword>
<organism evidence="2 3">
    <name type="scientific">Novosphingobium ovatum</name>
    <dbReference type="NCBI Taxonomy" id="1908523"/>
    <lineage>
        <taxon>Bacteria</taxon>
        <taxon>Pseudomonadati</taxon>
        <taxon>Pseudomonadota</taxon>
        <taxon>Alphaproteobacteria</taxon>
        <taxon>Sphingomonadales</taxon>
        <taxon>Sphingomonadaceae</taxon>
        <taxon>Novosphingobium</taxon>
    </lineage>
</organism>
<reference evidence="3" key="1">
    <citation type="submission" date="2020-01" db="EMBL/GenBank/DDBJ databases">
        <title>Sphingomonas sp. strain CSW-10.</title>
        <authorList>
            <person name="Chen W.-M."/>
        </authorList>
    </citation>
    <scope>NUCLEOTIDE SEQUENCE [LARGE SCALE GENOMIC DNA]</scope>
    <source>
        <strain evidence="3">FSY-8</strain>
    </source>
</reference>
<comment type="caution">
    <text evidence="2">The sequence shown here is derived from an EMBL/GenBank/DDBJ whole genome shotgun (WGS) entry which is preliminary data.</text>
</comment>
<dbReference type="Pfam" id="PF07238">
    <property type="entry name" value="PilZ"/>
    <property type="match status" value="1"/>
</dbReference>
<name>A0ABW9XFS0_9SPHN</name>
<sequence>MWPERRKHTRSHAEIHAAYHHEGARHGAMVVNVSPMGCCVDLFGGNVQPGERIALHLGEALVLPATVRWRRDHRVGLEFAVPLMGAMMRQYGDADMACQPTYH</sequence>
<proteinExistence type="predicted"/>
<dbReference type="Gene3D" id="2.40.10.220">
    <property type="entry name" value="predicted glycosyltransferase like domains"/>
    <property type="match status" value="1"/>
</dbReference>
<protein>
    <recommendedName>
        <fullName evidence="1">PilZ domain-containing protein</fullName>
    </recommendedName>
</protein>
<gene>
    <name evidence="2" type="ORF">GTZ99_12615</name>
</gene>
<dbReference type="InterPro" id="IPR009875">
    <property type="entry name" value="PilZ_domain"/>
</dbReference>
<evidence type="ECO:0000313" key="2">
    <source>
        <dbReference type="EMBL" id="NBC37394.1"/>
    </source>
</evidence>
<dbReference type="EMBL" id="JAAAPO010000005">
    <property type="protein sequence ID" value="NBC37394.1"/>
    <property type="molecule type" value="Genomic_DNA"/>
</dbReference>
<dbReference type="Proteomes" id="UP000753724">
    <property type="component" value="Unassembled WGS sequence"/>
</dbReference>
<dbReference type="SUPFAM" id="SSF141371">
    <property type="entry name" value="PilZ domain-like"/>
    <property type="match status" value="1"/>
</dbReference>
<dbReference type="RefSeq" id="WP_161719434.1">
    <property type="nucleotide sequence ID" value="NZ_JAAAPO010000005.1"/>
</dbReference>
<evidence type="ECO:0000313" key="3">
    <source>
        <dbReference type="Proteomes" id="UP000753724"/>
    </source>
</evidence>